<feature type="chain" id="PRO_5046095869" description="Secreted protein" evidence="1">
    <location>
        <begin position="27"/>
        <end position="83"/>
    </location>
</feature>
<organism evidence="2 3">
    <name type="scientific">Pelagibacterium nitratireducens</name>
    <dbReference type="NCBI Taxonomy" id="1046114"/>
    <lineage>
        <taxon>Bacteria</taxon>
        <taxon>Pseudomonadati</taxon>
        <taxon>Pseudomonadota</taxon>
        <taxon>Alphaproteobacteria</taxon>
        <taxon>Hyphomicrobiales</taxon>
        <taxon>Devosiaceae</taxon>
        <taxon>Pelagibacterium</taxon>
    </lineage>
</organism>
<dbReference type="EMBL" id="CP146275">
    <property type="protein sequence ID" value="WWT33778.1"/>
    <property type="molecule type" value="Genomic_DNA"/>
</dbReference>
<evidence type="ECO:0000256" key="1">
    <source>
        <dbReference type="SAM" id="SignalP"/>
    </source>
</evidence>
<protein>
    <recommendedName>
        <fullName evidence="4">Secreted protein</fullName>
    </recommendedName>
</protein>
<keyword evidence="3" id="KW-1185">Reference proteome</keyword>
<reference evidence="2 3" key="1">
    <citation type="submission" date="2024-02" db="EMBL/GenBank/DDBJ databases">
        <title>Complete genome sequence of Pelagibacterium nitratireducens ZH15.</title>
        <authorList>
            <person name="Zhao L.H."/>
        </authorList>
    </citation>
    <scope>NUCLEOTIDE SEQUENCE [LARGE SCALE GENOMIC DNA]</scope>
    <source>
        <strain evidence="2 3">ZH15</strain>
    </source>
</reference>
<evidence type="ECO:0000313" key="3">
    <source>
        <dbReference type="Proteomes" id="UP001369958"/>
    </source>
</evidence>
<gene>
    <name evidence="2" type="ORF">V6617_04770</name>
</gene>
<accession>A0ABZ2I4A1</accession>
<evidence type="ECO:0000313" key="2">
    <source>
        <dbReference type="EMBL" id="WWT33778.1"/>
    </source>
</evidence>
<sequence length="83" mass="8831">MMTMTTIMAVAGVAVVMMMTTMTTVAAGAATVMMMMTTTTTTITMATIASRPRPYWKNGSSKVSGCHCLVRSWPGSEPSRFVA</sequence>
<dbReference type="RefSeq" id="WP_338609479.1">
    <property type="nucleotide sequence ID" value="NZ_CP146275.1"/>
</dbReference>
<keyword evidence="1" id="KW-0732">Signal</keyword>
<feature type="signal peptide" evidence="1">
    <location>
        <begin position="1"/>
        <end position="26"/>
    </location>
</feature>
<name>A0ABZ2I4A1_9HYPH</name>
<dbReference type="Proteomes" id="UP001369958">
    <property type="component" value="Chromosome"/>
</dbReference>
<proteinExistence type="predicted"/>
<evidence type="ECO:0008006" key="4">
    <source>
        <dbReference type="Google" id="ProtNLM"/>
    </source>
</evidence>